<protein>
    <submittedName>
        <fullName evidence="4">Cyclic GMP-AMP synthase</fullName>
        <ecNumber evidence="4">2.7.7.86</ecNumber>
    </submittedName>
</protein>
<dbReference type="AlphaFoldDB" id="A0A8B6C8F2"/>
<dbReference type="InterPro" id="IPR024810">
    <property type="entry name" value="MAB21L/cGLR"/>
</dbReference>
<dbReference type="InterPro" id="IPR046906">
    <property type="entry name" value="Mab-21_HhH/H2TH-like"/>
</dbReference>
<keyword evidence="5" id="KW-1185">Reference proteome</keyword>
<dbReference type="Proteomes" id="UP000596742">
    <property type="component" value="Unassembled WGS sequence"/>
</dbReference>
<dbReference type="Gene3D" id="1.10.1410.40">
    <property type="match status" value="1"/>
</dbReference>
<keyword evidence="4" id="KW-0808">Transferase</keyword>
<dbReference type="Pfam" id="PF20266">
    <property type="entry name" value="Mab-21_C"/>
    <property type="match status" value="1"/>
</dbReference>
<gene>
    <name evidence="4" type="ORF">MGAL_10B060059</name>
</gene>
<dbReference type="Pfam" id="PF03281">
    <property type="entry name" value="Mab-21"/>
    <property type="match status" value="1"/>
</dbReference>
<evidence type="ECO:0000256" key="1">
    <source>
        <dbReference type="ARBA" id="ARBA00008307"/>
    </source>
</evidence>
<feature type="domain" description="Mab-21-like HhH/H2TH-like" evidence="3">
    <location>
        <begin position="244"/>
        <end position="336"/>
    </location>
</feature>
<dbReference type="GO" id="GO:0061501">
    <property type="term" value="F:2',3'-cyclic GMP-AMP synthase activity"/>
    <property type="evidence" value="ECO:0007669"/>
    <property type="project" value="UniProtKB-EC"/>
</dbReference>
<evidence type="ECO:0000259" key="2">
    <source>
        <dbReference type="Pfam" id="PF03281"/>
    </source>
</evidence>
<evidence type="ECO:0000313" key="5">
    <source>
        <dbReference type="Proteomes" id="UP000596742"/>
    </source>
</evidence>
<evidence type="ECO:0000259" key="3">
    <source>
        <dbReference type="Pfam" id="PF20266"/>
    </source>
</evidence>
<dbReference type="EMBL" id="UYJE01001376">
    <property type="protein sequence ID" value="VDI01675.1"/>
    <property type="molecule type" value="Genomic_DNA"/>
</dbReference>
<keyword evidence="4" id="KW-0548">Nucleotidyltransferase</keyword>
<dbReference type="SMART" id="SM01265">
    <property type="entry name" value="Mab-21"/>
    <property type="match status" value="1"/>
</dbReference>
<reference evidence="4" key="1">
    <citation type="submission" date="2018-11" db="EMBL/GenBank/DDBJ databases">
        <authorList>
            <person name="Alioto T."/>
            <person name="Alioto T."/>
        </authorList>
    </citation>
    <scope>NUCLEOTIDE SEQUENCE</scope>
</reference>
<dbReference type="PANTHER" id="PTHR10656">
    <property type="entry name" value="CELL FATE DETERMINING PROTEIN MAB21-RELATED"/>
    <property type="match status" value="1"/>
</dbReference>
<dbReference type="InterPro" id="IPR046903">
    <property type="entry name" value="Mab-21-like_nuc_Trfase"/>
</dbReference>
<evidence type="ECO:0000313" key="4">
    <source>
        <dbReference type="EMBL" id="VDI01675.1"/>
    </source>
</evidence>
<organism evidence="4 5">
    <name type="scientific">Mytilus galloprovincialis</name>
    <name type="common">Mediterranean mussel</name>
    <dbReference type="NCBI Taxonomy" id="29158"/>
    <lineage>
        <taxon>Eukaryota</taxon>
        <taxon>Metazoa</taxon>
        <taxon>Spiralia</taxon>
        <taxon>Lophotrochozoa</taxon>
        <taxon>Mollusca</taxon>
        <taxon>Bivalvia</taxon>
        <taxon>Autobranchia</taxon>
        <taxon>Pteriomorphia</taxon>
        <taxon>Mytilida</taxon>
        <taxon>Mytiloidea</taxon>
        <taxon>Mytilidae</taxon>
        <taxon>Mytilinae</taxon>
        <taxon>Mytilus</taxon>
    </lineage>
</organism>
<accession>A0A8B6C8F2</accession>
<sequence length="612" mass="71268">MSKADKTLSIKLYQYLCNVVGSEEVVNTRRKIFCSIDSFCRNSSYIIVSSGSKAEGIDFIGSDYDQNDCLSILSCTVCQFCRVYDSTNNVSTFTDEIPIIMDINDTKPEFTKLRLYDMSDLPDTYLFCEIKEGDAYFSSKLYREYGLIDDYVIHGPCTSTANGTHDFANSFRCKEWIRPAQHWIHRSRSSWPDNNLVTSVVQYGVLFVPIGCKGSANEDLEWRISFSMAEKQLIFSFSHTQLLCYALLKIILKDIIKTKHSDLICSYFLKTIMFWLCEESNPSDWNPANMIPCFMNCLRRLIYCVQYKTCLHYFIPENNLFEGRFTDYQHRSLLDKLHDIYHSLWTCVFNTATFQRFIIEHKLTNMLSGAPILTASAFACLSYTKCSFSPVFPIHIALLRKIKDKELSAYMMSQVFNELLQLPDRYQFTESNKSVYEQYQISLNCFKAGIHFNVTATWLLLASLYYKYRRFHECIDIINYSLSKCTPDKILLHLDKTFKDQTYFQQMRKSVGFLSTCKHLVVENVWFRPPFTLLPVELTPLIESVVHAKFIPAVVYLNSLTFLCSYHLEDIRGLHTALRNLELTIRDKYFIIPNEPNLKIANQCLYLVKNMM</sequence>
<comment type="similarity">
    <text evidence="1">Belongs to the mab-21 family.</text>
</comment>
<dbReference type="OrthoDB" id="6202621at2759"/>
<name>A0A8B6C8F2_MYTGA</name>
<proteinExistence type="inferred from homology"/>
<comment type="caution">
    <text evidence="4">The sequence shown here is derived from an EMBL/GenBank/DDBJ whole genome shotgun (WGS) entry which is preliminary data.</text>
</comment>
<dbReference type="EC" id="2.7.7.86" evidence="4"/>
<feature type="domain" description="Mab-21-like nucleotidyltransferase" evidence="2">
    <location>
        <begin position="166"/>
        <end position="234"/>
    </location>
</feature>
<dbReference type="PANTHER" id="PTHR10656:SF69">
    <property type="entry name" value="MAB-21-LIKE HHH_H2TH-LIKE DOMAIN-CONTAINING PROTEIN"/>
    <property type="match status" value="1"/>
</dbReference>